<protein>
    <submittedName>
        <fullName evidence="2">Uncharacterized protein</fullName>
    </submittedName>
</protein>
<keyword evidence="1" id="KW-0812">Transmembrane</keyword>
<feature type="transmembrane region" description="Helical" evidence="1">
    <location>
        <begin position="12"/>
        <end position="28"/>
    </location>
</feature>
<evidence type="ECO:0000313" key="2">
    <source>
        <dbReference type="EMBL" id="RQW73664.1"/>
    </source>
</evidence>
<feature type="transmembrane region" description="Helical" evidence="1">
    <location>
        <begin position="48"/>
        <end position="70"/>
    </location>
</feature>
<dbReference type="EMBL" id="RRCT01000017">
    <property type="protein sequence ID" value="RQW73664.1"/>
    <property type="molecule type" value="Genomic_DNA"/>
</dbReference>
<dbReference type="AlphaFoldDB" id="A0A3N9UAZ5"/>
<keyword evidence="1" id="KW-1133">Transmembrane helix</keyword>
<evidence type="ECO:0000313" key="3">
    <source>
        <dbReference type="Proteomes" id="UP000274033"/>
    </source>
</evidence>
<dbReference type="Proteomes" id="UP000274033">
    <property type="component" value="Unassembled WGS sequence"/>
</dbReference>
<keyword evidence="3" id="KW-1185">Reference proteome</keyword>
<comment type="caution">
    <text evidence="2">The sequence shown here is derived from an EMBL/GenBank/DDBJ whole genome shotgun (WGS) entry which is preliminary data.</text>
</comment>
<reference evidence="2 3" key="1">
    <citation type="journal article" date="2013" name="J. Microbiol.">
        <title>Lysinibacillus chungkukjangi sp. nov., isolated from Chungkukjang, Korean fermented soybean food.</title>
        <authorList>
            <person name="Kim S.J."/>
            <person name="Jang Y.H."/>
            <person name="Hamada M."/>
            <person name="Ahn J.H."/>
            <person name="Weon H.Y."/>
            <person name="Suzuki K."/>
            <person name="Whang K.S."/>
            <person name="Kwon S.W."/>
        </authorList>
    </citation>
    <scope>NUCLEOTIDE SEQUENCE [LARGE SCALE GENOMIC DNA]</scope>
    <source>
        <strain evidence="2 3">MCCC 1A12701</strain>
    </source>
</reference>
<accession>A0A3N9UAZ5</accession>
<dbReference type="RefSeq" id="WP_124766264.1">
    <property type="nucleotide sequence ID" value="NZ_JAFBDY010000016.1"/>
</dbReference>
<keyword evidence="1" id="KW-0472">Membrane</keyword>
<evidence type="ECO:0000256" key="1">
    <source>
        <dbReference type="SAM" id="Phobius"/>
    </source>
</evidence>
<name>A0A3N9UAZ5_9BACI</name>
<organism evidence="2 3">
    <name type="scientific">Lysinibacillus composti</name>
    <dbReference type="NCBI Taxonomy" id="720633"/>
    <lineage>
        <taxon>Bacteria</taxon>
        <taxon>Bacillati</taxon>
        <taxon>Bacillota</taxon>
        <taxon>Bacilli</taxon>
        <taxon>Bacillales</taxon>
        <taxon>Bacillaceae</taxon>
        <taxon>Lysinibacillus</taxon>
    </lineage>
</organism>
<proteinExistence type="predicted"/>
<gene>
    <name evidence="2" type="ORF">EBB45_15555</name>
</gene>
<sequence length="87" mass="10441">MLVNGNTLPKAYWLLFILIMLLTSYQNLLKFGKVQHYQMDEFEYYGRILFYLITSIAESIIYIVFIWLIVSIVKRVAEKWGISWVNR</sequence>